<feature type="region of interest" description="Disordered" evidence="1">
    <location>
        <begin position="1"/>
        <end position="20"/>
    </location>
</feature>
<evidence type="ECO:0000313" key="2">
    <source>
        <dbReference type="EMBL" id="HIW81320.1"/>
    </source>
</evidence>
<evidence type="ECO:0000256" key="1">
    <source>
        <dbReference type="SAM" id="MobiDB-lite"/>
    </source>
</evidence>
<dbReference type="AlphaFoldDB" id="A0A9D1R5N5"/>
<evidence type="ECO:0000313" key="3">
    <source>
        <dbReference type="Proteomes" id="UP000824265"/>
    </source>
</evidence>
<organism evidence="2 3">
    <name type="scientific">Candidatus Acetatifactor stercoripullorum</name>
    <dbReference type="NCBI Taxonomy" id="2838414"/>
    <lineage>
        <taxon>Bacteria</taxon>
        <taxon>Bacillati</taxon>
        <taxon>Bacillota</taxon>
        <taxon>Clostridia</taxon>
        <taxon>Lachnospirales</taxon>
        <taxon>Lachnospiraceae</taxon>
        <taxon>Acetatifactor</taxon>
    </lineage>
</organism>
<proteinExistence type="predicted"/>
<sequence>MNNYEDIIDHPHHVSGSRPRMPMTERAAMFSPFAALTGYGDVLRETARLTDQKPELSEEEKMTLDYKLRLACDFPGDKPELLLTYFVPDRKKSGGACHRILGRIKRIDTYENQIVLEGGTRIDIDCILDIEGEAFTEKD</sequence>
<dbReference type="EMBL" id="DXGH01000038">
    <property type="protein sequence ID" value="HIW81320.1"/>
    <property type="molecule type" value="Genomic_DNA"/>
</dbReference>
<name>A0A9D1R5N5_9FIRM</name>
<dbReference type="Proteomes" id="UP000824265">
    <property type="component" value="Unassembled WGS sequence"/>
</dbReference>
<reference evidence="2" key="1">
    <citation type="journal article" date="2021" name="PeerJ">
        <title>Extensive microbial diversity within the chicken gut microbiome revealed by metagenomics and culture.</title>
        <authorList>
            <person name="Gilroy R."/>
            <person name="Ravi A."/>
            <person name="Getino M."/>
            <person name="Pursley I."/>
            <person name="Horton D.L."/>
            <person name="Alikhan N.F."/>
            <person name="Baker D."/>
            <person name="Gharbi K."/>
            <person name="Hall N."/>
            <person name="Watson M."/>
            <person name="Adriaenssens E.M."/>
            <person name="Foster-Nyarko E."/>
            <person name="Jarju S."/>
            <person name="Secka A."/>
            <person name="Antonio M."/>
            <person name="Oren A."/>
            <person name="Chaudhuri R.R."/>
            <person name="La Ragione R."/>
            <person name="Hildebrand F."/>
            <person name="Pallen M.J."/>
        </authorList>
    </citation>
    <scope>NUCLEOTIDE SEQUENCE</scope>
    <source>
        <strain evidence="2">CHK195-6426</strain>
    </source>
</reference>
<accession>A0A9D1R5N5</accession>
<reference evidence="2" key="2">
    <citation type="submission" date="2021-04" db="EMBL/GenBank/DDBJ databases">
        <authorList>
            <person name="Gilroy R."/>
        </authorList>
    </citation>
    <scope>NUCLEOTIDE SEQUENCE</scope>
    <source>
        <strain evidence="2">CHK195-6426</strain>
    </source>
</reference>
<protein>
    <submittedName>
        <fullName evidence="2">YolD-like family protein</fullName>
    </submittedName>
</protein>
<gene>
    <name evidence="2" type="ORF">H9742_07280</name>
</gene>
<comment type="caution">
    <text evidence="2">The sequence shown here is derived from an EMBL/GenBank/DDBJ whole genome shotgun (WGS) entry which is preliminary data.</text>
</comment>